<proteinExistence type="predicted"/>
<sequence length="236" mass="24444">MTATAMTRLIPVAVLLLAGPVAGARAQDAAGRQGTADTELTLTGAGTVHAAPDRLTATLFAESNGATPAAVQGRVNSVIRQAVDAANAAGGLTIVTDSYVVQHDEAARPAQWTARQVIRLTGADGTALLTLVGQLQARGLGLSGLDWSLSPERRSALTQQAEAEALRDVRRRAEAAAKVLGMTMGPIRTIALQDQGTSRPMPMMMMMAARASMPPTAPLEEQTVTAAATATIMLRP</sequence>
<dbReference type="Gene3D" id="3.30.70.2970">
    <property type="entry name" value="Protein of unknown function (DUF541), domain 2"/>
    <property type="match status" value="1"/>
</dbReference>
<dbReference type="EMBL" id="CP152276">
    <property type="protein sequence ID" value="XAE41721.1"/>
    <property type="molecule type" value="Genomic_DNA"/>
</dbReference>
<evidence type="ECO:0000256" key="1">
    <source>
        <dbReference type="SAM" id="SignalP"/>
    </source>
</evidence>
<dbReference type="RefSeq" id="WP_342627595.1">
    <property type="nucleotide sequence ID" value="NZ_CP152276.1"/>
</dbReference>
<gene>
    <name evidence="2" type="ORF">AAC691_15705</name>
</gene>
<evidence type="ECO:0000313" key="2">
    <source>
        <dbReference type="EMBL" id="XAE41721.1"/>
    </source>
</evidence>
<dbReference type="Gene3D" id="3.30.110.170">
    <property type="entry name" value="Protein of unknown function (DUF541), domain 1"/>
    <property type="match status" value="1"/>
</dbReference>
<keyword evidence="1" id="KW-0732">Signal</keyword>
<dbReference type="Pfam" id="PF04402">
    <property type="entry name" value="SIMPL"/>
    <property type="match status" value="1"/>
</dbReference>
<dbReference type="InterPro" id="IPR052022">
    <property type="entry name" value="26kDa_periplasmic_antigen"/>
</dbReference>
<keyword evidence="3" id="KW-1185">Reference proteome</keyword>
<name>A0ABZ3D1U1_9PROT</name>
<dbReference type="InterPro" id="IPR007497">
    <property type="entry name" value="SIMPL/DUF541"/>
</dbReference>
<dbReference type="PANTHER" id="PTHR34387:SF2">
    <property type="entry name" value="SLR1258 PROTEIN"/>
    <property type="match status" value="1"/>
</dbReference>
<accession>A0ABZ3D1U1</accession>
<dbReference type="Proteomes" id="UP001449795">
    <property type="component" value="Chromosome"/>
</dbReference>
<reference evidence="2 3" key="1">
    <citation type="submission" date="2024-04" db="EMBL/GenBank/DDBJ databases">
        <title>Complete genome sequence of Nguyenibacter vanlangesis HBCM-1154, a strain capable of nitrogen fixation, IAA production, and phosphorus solubilization isolated from sugarcane soil.</title>
        <authorList>
            <person name="MY HANH P."/>
        </authorList>
    </citation>
    <scope>NUCLEOTIDE SEQUENCE [LARGE SCALE GENOMIC DNA]</scope>
    <source>
        <strain evidence="2 3">HBCM 1154</strain>
    </source>
</reference>
<organism evidence="2 3">
    <name type="scientific">Nguyenibacter vanlangensis</name>
    <dbReference type="NCBI Taxonomy" id="1216886"/>
    <lineage>
        <taxon>Bacteria</taxon>
        <taxon>Pseudomonadati</taxon>
        <taxon>Pseudomonadota</taxon>
        <taxon>Alphaproteobacteria</taxon>
        <taxon>Acetobacterales</taxon>
        <taxon>Acetobacteraceae</taxon>
        <taxon>Nguyenibacter</taxon>
    </lineage>
</organism>
<evidence type="ECO:0000313" key="3">
    <source>
        <dbReference type="Proteomes" id="UP001449795"/>
    </source>
</evidence>
<dbReference type="PANTHER" id="PTHR34387">
    <property type="entry name" value="SLR1258 PROTEIN"/>
    <property type="match status" value="1"/>
</dbReference>
<feature type="signal peptide" evidence="1">
    <location>
        <begin position="1"/>
        <end position="26"/>
    </location>
</feature>
<protein>
    <submittedName>
        <fullName evidence="2">SIMPL domain-containing protein</fullName>
    </submittedName>
</protein>
<feature type="chain" id="PRO_5045899620" evidence="1">
    <location>
        <begin position="27"/>
        <end position="236"/>
    </location>
</feature>